<dbReference type="Proteomes" id="UP000008332">
    <property type="component" value="Plasmid unnamed1"/>
</dbReference>
<dbReference type="EMBL" id="CP000268">
    <property type="protein sequence ID" value="ABD72016.1"/>
    <property type="molecule type" value="Genomic_DNA"/>
</dbReference>
<proteinExistence type="predicted"/>
<dbReference type="AlphaFoldDB" id="Q21QC9"/>
<dbReference type="HOGENOM" id="CLU_1702866_0_0_4"/>
<organism evidence="2 3">
    <name type="scientific">Albidiferax ferrireducens (strain ATCC BAA-621 / DSM 15236 / T118)</name>
    <name type="common">Rhodoferax ferrireducens</name>
    <dbReference type="NCBI Taxonomy" id="338969"/>
    <lineage>
        <taxon>Bacteria</taxon>
        <taxon>Pseudomonadati</taxon>
        <taxon>Pseudomonadota</taxon>
        <taxon>Betaproteobacteria</taxon>
        <taxon>Burkholderiales</taxon>
        <taxon>Comamonadaceae</taxon>
        <taxon>Rhodoferax</taxon>
    </lineage>
</organism>
<dbReference type="KEGG" id="rfr:Rfer_4330"/>
<evidence type="ECO:0000313" key="2">
    <source>
        <dbReference type="EMBL" id="ABD72016.1"/>
    </source>
</evidence>
<keyword evidence="2" id="KW-0614">Plasmid</keyword>
<feature type="coiled-coil region" evidence="1">
    <location>
        <begin position="50"/>
        <end position="77"/>
    </location>
</feature>
<keyword evidence="3" id="KW-1185">Reference proteome</keyword>
<gene>
    <name evidence="2" type="ordered locus">Rfer_4330</name>
</gene>
<protein>
    <submittedName>
        <fullName evidence="2">Uncharacterized protein</fullName>
    </submittedName>
</protein>
<keyword evidence="1" id="KW-0175">Coiled coil</keyword>
<accession>Q21QC9</accession>
<name>Q21QC9_ALBFT</name>
<sequence length="154" mass="16999" precursor="true">MDERALEIKQVRQDCAEQVALSQGRAQSERETAEAVRQDLVRAQIRVEGVPRLEAENATLQDRLREIENAVAAARQAEAVATAKQEAESVRATECLGREKLALAHIQRLEAGLDESRLRERAMIDRSQQLERDLVAAQSNLALLKGPAALVSHG</sequence>
<geneLocation type="plasmid" evidence="3">
    <name>pDSM15236</name>
</geneLocation>
<reference evidence="3" key="1">
    <citation type="submission" date="2006-02" db="EMBL/GenBank/DDBJ databases">
        <title>Complete sequence of plasmid 1 of Rhodoferax ferrireducens DSM 15236.</title>
        <authorList>
            <person name="Copeland A."/>
            <person name="Lucas S."/>
            <person name="Lapidus A."/>
            <person name="Barry K."/>
            <person name="Detter J.C."/>
            <person name="Glavina del Rio T."/>
            <person name="Hammon N."/>
            <person name="Israni S."/>
            <person name="Pitluck S."/>
            <person name="Brettin T."/>
            <person name="Bruce D."/>
            <person name="Han C."/>
            <person name="Tapia R."/>
            <person name="Gilna P."/>
            <person name="Kiss H."/>
            <person name="Schmutz J."/>
            <person name="Larimer F."/>
            <person name="Land M."/>
            <person name="Kyrpides N."/>
            <person name="Ivanova N."/>
            <person name="Richardson P."/>
        </authorList>
    </citation>
    <scope>NUCLEOTIDE SEQUENCE [LARGE SCALE GENOMIC DNA]</scope>
    <source>
        <strain evidence="3">ATCC BAA-621 / DSM 15236 / T118</strain>
        <plasmid evidence="3">Plasmid pDSM15236</plasmid>
    </source>
</reference>
<evidence type="ECO:0000256" key="1">
    <source>
        <dbReference type="SAM" id="Coils"/>
    </source>
</evidence>
<evidence type="ECO:0000313" key="3">
    <source>
        <dbReference type="Proteomes" id="UP000008332"/>
    </source>
</evidence>